<evidence type="ECO:0000313" key="2">
    <source>
        <dbReference type="Proteomes" id="UP001266305"/>
    </source>
</evidence>
<feature type="non-terminal residue" evidence="1">
    <location>
        <position position="68"/>
    </location>
</feature>
<evidence type="ECO:0008006" key="3">
    <source>
        <dbReference type="Google" id="ProtNLM"/>
    </source>
</evidence>
<evidence type="ECO:0000313" key="1">
    <source>
        <dbReference type="EMBL" id="KAK2108998.1"/>
    </source>
</evidence>
<dbReference type="EMBL" id="JASSZA010000006">
    <property type="protein sequence ID" value="KAK2108998.1"/>
    <property type="molecule type" value="Genomic_DNA"/>
</dbReference>
<name>A0ABQ9VK98_SAGOE</name>
<protein>
    <recommendedName>
        <fullName evidence="3">CBS domain-containing protein</fullName>
    </recommendedName>
</protein>
<keyword evidence="2" id="KW-1185">Reference proteome</keyword>
<organism evidence="1 2">
    <name type="scientific">Saguinus oedipus</name>
    <name type="common">Cotton-top tamarin</name>
    <name type="synonym">Oedipomidas oedipus</name>
    <dbReference type="NCBI Taxonomy" id="9490"/>
    <lineage>
        <taxon>Eukaryota</taxon>
        <taxon>Metazoa</taxon>
        <taxon>Chordata</taxon>
        <taxon>Craniata</taxon>
        <taxon>Vertebrata</taxon>
        <taxon>Euteleostomi</taxon>
        <taxon>Mammalia</taxon>
        <taxon>Eutheria</taxon>
        <taxon>Euarchontoglires</taxon>
        <taxon>Primates</taxon>
        <taxon>Haplorrhini</taxon>
        <taxon>Platyrrhini</taxon>
        <taxon>Cebidae</taxon>
        <taxon>Callitrichinae</taxon>
        <taxon>Saguinus</taxon>
    </lineage>
</organism>
<proteinExistence type="predicted"/>
<reference evidence="1 2" key="1">
    <citation type="submission" date="2023-05" db="EMBL/GenBank/DDBJ databases">
        <title>B98-5 Cell Line De Novo Hybrid Assembly: An Optical Mapping Approach.</title>
        <authorList>
            <person name="Kananen K."/>
            <person name="Auerbach J.A."/>
            <person name="Kautto E."/>
            <person name="Blachly J.S."/>
        </authorList>
    </citation>
    <scope>NUCLEOTIDE SEQUENCE [LARGE SCALE GENOMIC DNA]</scope>
    <source>
        <strain evidence="1">B95-8</strain>
        <tissue evidence="1">Cell line</tissue>
    </source>
</reference>
<accession>A0ABQ9VK98</accession>
<comment type="caution">
    <text evidence="1">The sequence shown here is derived from an EMBL/GenBank/DDBJ whole genome shotgun (WGS) entry which is preliminary data.</text>
</comment>
<dbReference type="Proteomes" id="UP001266305">
    <property type="component" value="Unassembled WGS sequence"/>
</dbReference>
<sequence>MNPKNEIGMDVDRRCYIPAIPISTSVRVIFSSSSSFEKISSLCTGRGAVPVITGTGHALGKLTAVQRH</sequence>
<gene>
    <name evidence="1" type="ORF">P7K49_014163</name>
</gene>